<keyword evidence="3 4" id="KW-0408">Iron</keyword>
<organism evidence="6 7">
    <name type="scientific">Larkinella knui</name>
    <dbReference type="NCBI Taxonomy" id="2025310"/>
    <lineage>
        <taxon>Bacteria</taxon>
        <taxon>Pseudomonadati</taxon>
        <taxon>Bacteroidota</taxon>
        <taxon>Cytophagia</taxon>
        <taxon>Cytophagales</taxon>
        <taxon>Spirosomataceae</taxon>
        <taxon>Larkinella</taxon>
    </lineage>
</organism>
<dbReference type="RefSeq" id="WP_124903348.1">
    <property type="nucleotide sequence ID" value="NZ_RQJP01000001.1"/>
</dbReference>
<dbReference type="PROSITE" id="PS51007">
    <property type="entry name" value="CYTC"/>
    <property type="match status" value="1"/>
</dbReference>
<dbReference type="GO" id="GO:0020037">
    <property type="term" value="F:heme binding"/>
    <property type="evidence" value="ECO:0007669"/>
    <property type="project" value="InterPro"/>
</dbReference>
<evidence type="ECO:0000256" key="1">
    <source>
        <dbReference type="ARBA" id="ARBA00022617"/>
    </source>
</evidence>
<dbReference type="EMBL" id="RQJP01000001">
    <property type="protein sequence ID" value="RRB17093.1"/>
    <property type="molecule type" value="Genomic_DNA"/>
</dbReference>
<sequence length="142" mass="16386">MRRVSICLLAFPLFFQTGCQSQDELKQEKYFVEGYQLYTEHCANCHQTDGKGLEALYPPINGSDYLKNKEKIICLIRYGQNEPILVNGRRFNRPMPANAQLTDIDVAEITTYIYNKWGDEKVITDVKEASKALDLCRTQLQK</sequence>
<evidence type="ECO:0000313" key="7">
    <source>
        <dbReference type="Proteomes" id="UP000274271"/>
    </source>
</evidence>
<dbReference type="PANTHER" id="PTHR35008">
    <property type="entry name" value="BLL4482 PROTEIN-RELATED"/>
    <property type="match status" value="1"/>
</dbReference>
<gene>
    <name evidence="6" type="ORF">EHT87_02095</name>
</gene>
<name>A0A3P1CUZ8_9BACT</name>
<dbReference type="Pfam" id="PF00034">
    <property type="entry name" value="Cytochrom_C"/>
    <property type="match status" value="1"/>
</dbReference>
<dbReference type="GO" id="GO:0009055">
    <property type="term" value="F:electron transfer activity"/>
    <property type="evidence" value="ECO:0007669"/>
    <property type="project" value="InterPro"/>
</dbReference>
<evidence type="ECO:0000313" key="6">
    <source>
        <dbReference type="EMBL" id="RRB17093.1"/>
    </source>
</evidence>
<feature type="domain" description="Cytochrome c" evidence="5">
    <location>
        <begin position="29"/>
        <end position="117"/>
    </location>
</feature>
<accession>A0A3P1CUZ8</accession>
<dbReference type="Proteomes" id="UP000274271">
    <property type="component" value="Unassembled WGS sequence"/>
</dbReference>
<evidence type="ECO:0000256" key="3">
    <source>
        <dbReference type="ARBA" id="ARBA00023004"/>
    </source>
</evidence>
<dbReference type="InterPro" id="IPR036909">
    <property type="entry name" value="Cyt_c-like_dom_sf"/>
</dbReference>
<keyword evidence="7" id="KW-1185">Reference proteome</keyword>
<keyword evidence="1 4" id="KW-0349">Heme</keyword>
<dbReference type="InterPro" id="IPR009056">
    <property type="entry name" value="Cyt_c-like_dom"/>
</dbReference>
<dbReference type="AlphaFoldDB" id="A0A3P1CUZ8"/>
<reference evidence="6 7" key="1">
    <citation type="submission" date="2018-11" db="EMBL/GenBank/DDBJ databases">
        <authorList>
            <person name="Zhou Z."/>
            <person name="Wang G."/>
        </authorList>
    </citation>
    <scope>NUCLEOTIDE SEQUENCE [LARGE SCALE GENOMIC DNA]</scope>
    <source>
        <strain evidence="6 7">KCTC42998</strain>
    </source>
</reference>
<proteinExistence type="predicted"/>
<dbReference type="SUPFAM" id="SSF46626">
    <property type="entry name" value="Cytochrome c"/>
    <property type="match status" value="1"/>
</dbReference>
<dbReference type="PANTHER" id="PTHR35008:SF8">
    <property type="entry name" value="ALCOHOL DEHYDROGENASE CYTOCHROME C SUBUNIT"/>
    <property type="match status" value="1"/>
</dbReference>
<evidence type="ECO:0000256" key="4">
    <source>
        <dbReference type="PROSITE-ProRule" id="PRU00433"/>
    </source>
</evidence>
<evidence type="ECO:0000259" key="5">
    <source>
        <dbReference type="PROSITE" id="PS51007"/>
    </source>
</evidence>
<dbReference type="Gene3D" id="1.10.760.10">
    <property type="entry name" value="Cytochrome c-like domain"/>
    <property type="match status" value="1"/>
</dbReference>
<protein>
    <submittedName>
        <fullName evidence="6">Cytochrome c</fullName>
    </submittedName>
</protein>
<dbReference type="OrthoDB" id="9811395at2"/>
<evidence type="ECO:0000256" key="2">
    <source>
        <dbReference type="ARBA" id="ARBA00022723"/>
    </source>
</evidence>
<dbReference type="GO" id="GO:0046872">
    <property type="term" value="F:metal ion binding"/>
    <property type="evidence" value="ECO:0007669"/>
    <property type="project" value="UniProtKB-KW"/>
</dbReference>
<keyword evidence="2 4" id="KW-0479">Metal-binding</keyword>
<comment type="caution">
    <text evidence="6">The sequence shown here is derived from an EMBL/GenBank/DDBJ whole genome shotgun (WGS) entry which is preliminary data.</text>
</comment>
<dbReference type="InterPro" id="IPR051459">
    <property type="entry name" value="Cytochrome_c-type_DH"/>
</dbReference>